<organism evidence="1">
    <name type="scientific">Siphoviridae sp. ct5FX1</name>
    <dbReference type="NCBI Taxonomy" id="2825335"/>
    <lineage>
        <taxon>Viruses</taxon>
        <taxon>Duplodnaviria</taxon>
        <taxon>Heunggongvirae</taxon>
        <taxon>Uroviricota</taxon>
        <taxon>Caudoviricetes</taxon>
    </lineage>
</organism>
<reference evidence="1" key="1">
    <citation type="journal article" date="2021" name="Proc. Natl. Acad. Sci. U.S.A.">
        <title>A Catalog of Tens of Thousands of Viruses from Human Metagenomes Reveals Hidden Associations with Chronic Diseases.</title>
        <authorList>
            <person name="Tisza M.J."/>
            <person name="Buck C.B."/>
        </authorList>
    </citation>
    <scope>NUCLEOTIDE SEQUENCE</scope>
    <source>
        <strain evidence="1">Ct5FX1</strain>
    </source>
</reference>
<dbReference type="EMBL" id="BK016115">
    <property type="protein sequence ID" value="DAF96459.1"/>
    <property type="molecule type" value="Genomic_DNA"/>
</dbReference>
<name>A0A8S5UPU3_9CAUD</name>
<evidence type="ECO:0000313" key="1">
    <source>
        <dbReference type="EMBL" id="DAF96459.1"/>
    </source>
</evidence>
<sequence length="39" mass="4774">MNKEEYKQHIIDTVKQIDDIKYLNRILNYVMKYLARSGK</sequence>
<proteinExistence type="predicted"/>
<accession>A0A8S5UPU3</accession>
<protein>
    <submittedName>
        <fullName evidence="1">Uncharacterized protein</fullName>
    </submittedName>
</protein>